<accession>A0ABP0LYW8</accession>
<proteinExistence type="predicted"/>
<sequence>EPAKTVWNDLAEGNYVCCKKFSVSWESIYLLPSLVMTAQEEPQPVVVNALPDQPIIRLPLLKYVSLVKGLRNAQAK</sequence>
<evidence type="ECO:0000313" key="1">
    <source>
        <dbReference type="EMBL" id="CAK9044426.1"/>
    </source>
</evidence>
<feature type="non-terminal residue" evidence="1">
    <location>
        <position position="1"/>
    </location>
</feature>
<dbReference type="Proteomes" id="UP001642484">
    <property type="component" value="Unassembled WGS sequence"/>
</dbReference>
<gene>
    <name evidence="1" type="ORF">CCMP2556_LOCUS23388</name>
</gene>
<evidence type="ECO:0000313" key="2">
    <source>
        <dbReference type="Proteomes" id="UP001642484"/>
    </source>
</evidence>
<dbReference type="EMBL" id="CAXAMN010014852">
    <property type="protein sequence ID" value="CAK9044426.1"/>
    <property type="molecule type" value="Genomic_DNA"/>
</dbReference>
<name>A0ABP0LYW8_9DINO</name>
<keyword evidence="2" id="KW-1185">Reference proteome</keyword>
<protein>
    <submittedName>
        <fullName evidence="1">Uncharacterized protein</fullName>
    </submittedName>
</protein>
<comment type="caution">
    <text evidence="1">The sequence shown here is derived from an EMBL/GenBank/DDBJ whole genome shotgun (WGS) entry which is preliminary data.</text>
</comment>
<feature type="non-terminal residue" evidence="1">
    <location>
        <position position="76"/>
    </location>
</feature>
<reference evidence="1 2" key="1">
    <citation type="submission" date="2024-02" db="EMBL/GenBank/DDBJ databases">
        <authorList>
            <person name="Chen Y."/>
            <person name="Shah S."/>
            <person name="Dougan E. K."/>
            <person name="Thang M."/>
            <person name="Chan C."/>
        </authorList>
    </citation>
    <scope>NUCLEOTIDE SEQUENCE [LARGE SCALE GENOMIC DNA]</scope>
</reference>
<organism evidence="1 2">
    <name type="scientific">Durusdinium trenchii</name>
    <dbReference type="NCBI Taxonomy" id="1381693"/>
    <lineage>
        <taxon>Eukaryota</taxon>
        <taxon>Sar</taxon>
        <taxon>Alveolata</taxon>
        <taxon>Dinophyceae</taxon>
        <taxon>Suessiales</taxon>
        <taxon>Symbiodiniaceae</taxon>
        <taxon>Durusdinium</taxon>
    </lineage>
</organism>